<name>A0A1V2G1C4_ECOLX</name>
<protein>
    <submittedName>
        <fullName evidence="1">Uncharacterized protein</fullName>
    </submittedName>
</protein>
<gene>
    <name evidence="1" type="ORF">BXT93_24720</name>
</gene>
<dbReference type="EMBL" id="MTPS01000500">
    <property type="protein sequence ID" value="ONG28749.1"/>
    <property type="molecule type" value="Genomic_DNA"/>
</dbReference>
<accession>A0A1V2G1C4</accession>
<evidence type="ECO:0000313" key="2">
    <source>
        <dbReference type="Proteomes" id="UP000188967"/>
    </source>
</evidence>
<dbReference type="AlphaFoldDB" id="A0A1V2G1C4"/>
<evidence type="ECO:0000313" key="1">
    <source>
        <dbReference type="EMBL" id="ONG28749.1"/>
    </source>
</evidence>
<sequence>MVLGASIFPAFRVVLREGSIQSRRAVVSRLFSVYRAAFREISIGYRRYMARFGTVRKLLMQMPSDE</sequence>
<comment type="caution">
    <text evidence="1">The sequence shown here is derived from an EMBL/GenBank/DDBJ whole genome shotgun (WGS) entry which is preliminary data.</text>
</comment>
<dbReference type="Proteomes" id="UP000188967">
    <property type="component" value="Unassembled WGS sequence"/>
</dbReference>
<reference evidence="1 2" key="1">
    <citation type="submission" date="2017-01" db="EMBL/GenBank/DDBJ databases">
        <title>Draft genome sequence of an E. coli strain isolated from human, in Amazon, Brazil.</title>
        <authorList>
            <person name="Moura Q."/>
            <person name="Fernandes M.R."/>
            <person name="Cerdeira L."/>
            <person name="Vianello M."/>
            <person name="Souza T.A."/>
            <person name="Ienne S."/>
            <person name="Lincopan N."/>
        </authorList>
    </citation>
    <scope>NUCLEOTIDE SEQUENCE [LARGE SCALE GENOMIC DNA]</scope>
    <source>
        <strain evidence="1 2">ICBEcBL-II-13</strain>
    </source>
</reference>
<proteinExistence type="predicted"/>
<organism evidence="1 2">
    <name type="scientific">Escherichia coli</name>
    <dbReference type="NCBI Taxonomy" id="562"/>
    <lineage>
        <taxon>Bacteria</taxon>
        <taxon>Pseudomonadati</taxon>
        <taxon>Pseudomonadota</taxon>
        <taxon>Gammaproteobacteria</taxon>
        <taxon>Enterobacterales</taxon>
        <taxon>Enterobacteriaceae</taxon>
        <taxon>Escherichia</taxon>
    </lineage>
</organism>